<dbReference type="InterPro" id="IPR001680">
    <property type="entry name" value="WD40_rpt"/>
</dbReference>
<dbReference type="Gene3D" id="2.130.10.10">
    <property type="entry name" value="YVTN repeat-like/Quinoprotein amine dehydrogenase"/>
    <property type="match status" value="3"/>
</dbReference>
<dbReference type="SMART" id="SM00320">
    <property type="entry name" value="WD40"/>
    <property type="match status" value="7"/>
</dbReference>
<dbReference type="GO" id="GO:0097730">
    <property type="term" value="C:non-motile cilium"/>
    <property type="evidence" value="ECO:0007669"/>
    <property type="project" value="TreeGrafter"/>
</dbReference>
<dbReference type="PANTHER" id="PTHR12764">
    <property type="entry name" value="WD REPEAT DOMAIN-RELATED"/>
    <property type="match status" value="1"/>
</dbReference>
<dbReference type="GO" id="GO:0030991">
    <property type="term" value="C:intraciliary transport particle A"/>
    <property type="evidence" value="ECO:0007669"/>
    <property type="project" value="TreeGrafter"/>
</dbReference>
<dbReference type="InterPro" id="IPR015943">
    <property type="entry name" value="WD40/YVTN_repeat-like_dom_sf"/>
</dbReference>
<feature type="domain" description="IFT122 first beta-propeller" evidence="9">
    <location>
        <begin position="15"/>
        <end position="185"/>
    </location>
</feature>
<dbReference type="Pfam" id="PF23381">
    <property type="entry name" value="Beta-prop_IFT122_1st"/>
    <property type="match status" value="2"/>
</dbReference>
<feature type="non-terminal residue" evidence="10">
    <location>
        <position position="416"/>
    </location>
</feature>
<dbReference type="InterPro" id="IPR056152">
    <property type="entry name" value="Beta-prop_IFT122_2nd"/>
</dbReference>
<dbReference type="InterPro" id="IPR056153">
    <property type="entry name" value="Beta-prop_IFT122_1st"/>
</dbReference>
<dbReference type="AlphaFoldDB" id="A0A699YL01"/>
<reference evidence="10 11" key="1">
    <citation type="submission" date="2020-02" db="EMBL/GenBank/DDBJ databases">
        <title>Draft genome sequence of Haematococcus lacustris strain NIES-144.</title>
        <authorList>
            <person name="Morimoto D."/>
            <person name="Nakagawa S."/>
            <person name="Yoshida T."/>
            <person name="Sawayama S."/>
        </authorList>
    </citation>
    <scope>NUCLEOTIDE SEQUENCE [LARGE SCALE GENOMIC DNA]</scope>
    <source>
        <strain evidence="10 11">NIES-144</strain>
    </source>
</reference>
<dbReference type="GO" id="GO:1905515">
    <property type="term" value="P:non-motile cilium assembly"/>
    <property type="evidence" value="ECO:0007669"/>
    <property type="project" value="TreeGrafter"/>
</dbReference>
<keyword evidence="4" id="KW-0677">Repeat</keyword>
<accession>A0A699YL01</accession>
<evidence type="ECO:0000256" key="5">
    <source>
        <dbReference type="ARBA" id="ARBA00023069"/>
    </source>
</evidence>
<dbReference type="PANTHER" id="PTHR12764:SF4">
    <property type="entry name" value="INTRAFLAGELLAR TRANSPORT PROTEIN 122 HOMOLOG"/>
    <property type="match status" value="1"/>
</dbReference>
<organism evidence="10 11">
    <name type="scientific">Haematococcus lacustris</name>
    <name type="common">Green alga</name>
    <name type="synonym">Haematococcus pluvialis</name>
    <dbReference type="NCBI Taxonomy" id="44745"/>
    <lineage>
        <taxon>Eukaryota</taxon>
        <taxon>Viridiplantae</taxon>
        <taxon>Chlorophyta</taxon>
        <taxon>core chlorophytes</taxon>
        <taxon>Chlorophyceae</taxon>
        <taxon>CS clade</taxon>
        <taxon>Chlamydomonadales</taxon>
        <taxon>Haematococcaceae</taxon>
        <taxon>Haematococcus</taxon>
    </lineage>
</organism>
<evidence type="ECO:0000256" key="7">
    <source>
        <dbReference type="PROSITE-ProRule" id="PRU00221"/>
    </source>
</evidence>
<keyword evidence="3 7" id="KW-0853">WD repeat</keyword>
<dbReference type="InterPro" id="IPR036322">
    <property type="entry name" value="WD40_repeat_dom_sf"/>
</dbReference>
<sequence>MRTVVAWQETPPEKDGVRNVCYDVCYKPDGTQLVAGVGNRVLVYDAVDATVPHHAQDSVYCVAYAHNGKRFASGGADNTVIIWTSKAEGILKYTHNDSIQCMAYNPVTQQLASGTASDVGLWSPEQKSVAKHKVSARICSMSWTADGALLALGCFDGSISIRDKAGLEKLKVETGDAPVWCLSWTLTDQQVLAVGCMDGTLKFITATGQPKGKDRDLGFDPLSLTYFSNGEYLAISGTDKTVQLYTRDGTFLCQIATRDCWVWCVRPRPKHNFVALGCEDGTIACYQMIFSTVHGLYHDRYAYRDQMTDVIIQHLITEQKVRIKCKDYVKKIAVYRDKLAVQLPNKIVIYELANPSDEYDMHYQSATKIQQKLDCNLLVVTSSHVILCQEKKLQLYAFEGAREREWVLESVIRYIK</sequence>
<keyword evidence="6" id="KW-0966">Cell projection</keyword>
<dbReference type="Pfam" id="PF23377">
    <property type="entry name" value="Beta-prop_IFT122_2nd"/>
    <property type="match status" value="1"/>
</dbReference>
<evidence type="ECO:0000259" key="8">
    <source>
        <dbReference type="Pfam" id="PF23377"/>
    </source>
</evidence>
<dbReference type="GO" id="GO:0061512">
    <property type="term" value="P:protein localization to cilium"/>
    <property type="evidence" value="ECO:0007669"/>
    <property type="project" value="TreeGrafter"/>
</dbReference>
<evidence type="ECO:0000256" key="3">
    <source>
        <dbReference type="ARBA" id="ARBA00022574"/>
    </source>
</evidence>
<name>A0A699YL01_HAELA</name>
<dbReference type="InterPro" id="IPR039857">
    <property type="entry name" value="Ift122/121"/>
</dbReference>
<dbReference type="EMBL" id="BLLF01000344">
    <property type="protein sequence ID" value="GFH10763.1"/>
    <property type="molecule type" value="Genomic_DNA"/>
</dbReference>
<gene>
    <name evidence="10" type="ORF">HaLaN_06136</name>
</gene>
<comment type="caution">
    <text evidence="10">The sequence shown here is derived from an EMBL/GenBank/DDBJ whole genome shotgun (WGS) entry which is preliminary data.</text>
</comment>
<protein>
    <recommendedName>
        <fullName evidence="2">Intraflagellar transport protein 122 homolog</fullName>
    </recommendedName>
</protein>
<evidence type="ECO:0000256" key="6">
    <source>
        <dbReference type="ARBA" id="ARBA00023273"/>
    </source>
</evidence>
<feature type="domain" description="IFT122 first beta-propeller" evidence="9">
    <location>
        <begin position="190"/>
        <end position="289"/>
    </location>
</feature>
<evidence type="ECO:0000313" key="10">
    <source>
        <dbReference type="EMBL" id="GFH10763.1"/>
    </source>
</evidence>
<feature type="domain" description="IFT122 second beta-propeller" evidence="8">
    <location>
        <begin position="294"/>
        <end position="416"/>
    </location>
</feature>
<evidence type="ECO:0000256" key="1">
    <source>
        <dbReference type="ARBA" id="ARBA00004138"/>
    </source>
</evidence>
<evidence type="ECO:0000256" key="4">
    <source>
        <dbReference type="ARBA" id="ARBA00022737"/>
    </source>
</evidence>
<dbReference type="PROSITE" id="PS50082">
    <property type="entry name" value="WD_REPEATS_2"/>
    <property type="match status" value="1"/>
</dbReference>
<keyword evidence="5" id="KW-0969">Cilium</keyword>
<evidence type="ECO:0000259" key="9">
    <source>
        <dbReference type="Pfam" id="PF23381"/>
    </source>
</evidence>
<dbReference type="SUPFAM" id="SSF50978">
    <property type="entry name" value="WD40 repeat-like"/>
    <property type="match status" value="1"/>
</dbReference>
<proteinExistence type="predicted"/>
<keyword evidence="11" id="KW-1185">Reference proteome</keyword>
<dbReference type="GO" id="GO:0035721">
    <property type="term" value="P:intraciliary retrograde transport"/>
    <property type="evidence" value="ECO:0007669"/>
    <property type="project" value="TreeGrafter"/>
</dbReference>
<comment type="subcellular location">
    <subcellularLocation>
        <location evidence="1">Cell projection</location>
        <location evidence="1">Cilium</location>
    </subcellularLocation>
</comment>
<feature type="repeat" description="WD" evidence="7">
    <location>
        <begin position="56"/>
        <end position="83"/>
    </location>
</feature>
<evidence type="ECO:0000313" key="11">
    <source>
        <dbReference type="Proteomes" id="UP000485058"/>
    </source>
</evidence>
<evidence type="ECO:0000256" key="2">
    <source>
        <dbReference type="ARBA" id="ARBA00019442"/>
    </source>
</evidence>
<dbReference type="Proteomes" id="UP000485058">
    <property type="component" value="Unassembled WGS sequence"/>
</dbReference>